<dbReference type="GO" id="GO:0016020">
    <property type="term" value="C:membrane"/>
    <property type="evidence" value="ECO:0007669"/>
    <property type="project" value="UniProtKB-SubCell"/>
</dbReference>
<evidence type="ECO:0000256" key="11">
    <source>
        <dbReference type="RuleBase" id="RU362031"/>
    </source>
</evidence>
<evidence type="ECO:0000256" key="2">
    <source>
        <dbReference type="ARBA" id="ARBA00004141"/>
    </source>
</evidence>
<evidence type="ECO:0000256" key="7">
    <source>
        <dbReference type="ARBA" id="ARBA00022833"/>
    </source>
</evidence>
<evidence type="ECO:0000259" key="12">
    <source>
        <dbReference type="Pfam" id="PF02163"/>
    </source>
</evidence>
<feature type="transmembrane region" description="Helical" evidence="11">
    <location>
        <begin position="360"/>
        <end position="380"/>
    </location>
</feature>
<dbReference type="EMBL" id="FOUZ01000013">
    <property type="protein sequence ID" value="SFN49163.1"/>
    <property type="molecule type" value="Genomic_DNA"/>
</dbReference>
<keyword evidence="7 11" id="KW-0862">Zinc</keyword>
<evidence type="ECO:0000313" key="14">
    <source>
        <dbReference type="Proteomes" id="UP000199149"/>
    </source>
</evidence>
<keyword evidence="11" id="KW-0479">Metal-binding</keyword>
<evidence type="ECO:0000256" key="1">
    <source>
        <dbReference type="ARBA" id="ARBA00001947"/>
    </source>
</evidence>
<dbReference type="GO" id="GO:0006508">
    <property type="term" value="P:proteolysis"/>
    <property type="evidence" value="ECO:0007669"/>
    <property type="project" value="UniProtKB-KW"/>
</dbReference>
<feature type="transmembrane region" description="Helical" evidence="11">
    <location>
        <begin position="413"/>
        <end position="436"/>
    </location>
</feature>
<evidence type="ECO:0000256" key="3">
    <source>
        <dbReference type="ARBA" id="ARBA00007931"/>
    </source>
</evidence>
<accession>A0A1I4ZGI2</accession>
<dbReference type="PANTHER" id="PTHR42837:SF2">
    <property type="entry name" value="MEMBRANE METALLOPROTEASE ARASP2, CHLOROPLASTIC-RELATED"/>
    <property type="match status" value="1"/>
</dbReference>
<dbReference type="RefSeq" id="WP_092909077.1">
    <property type="nucleotide sequence ID" value="NZ_FOUZ01000013.1"/>
</dbReference>
<comment type="similarity">
    <text evidence="3 11">Belongs to the peptidase M50B family.</text>
</comment>
<gene>
    <name evidence="13" type="ORF">SAMN05421738_11360</name>
</gene>
<keyword evidence="6 11" id="KW-0378">Hydrolase</keyword>
<dbReference type="InterPro" id="IPR036034">
    <property type="entry name" value="PDZ_sf"/>
</dbReference>
<evidence type="ECO:0000313" key="13">
    <source>
        <dbReference type="EMBL" id="SFN49163.1"/>
    </source>
</evidence>
<dbReference type="GO" id="GO:0046872">
    <property type="term" value="F:metal ion binding"/>
    <property type="evidence" value="ECO:0007669"/>
    <property type="project" value="UniProtKB-KW"/>
</dbReference>
<protein>
    <recommendedName>
        <fullName evidence="11">Zinc metalloprotease</fullName>
        <ecNumber evidence="11">3.4.24.-</ecNumber>
    </recommendedName>
</protein>
<dbReference type="PANTHER" id="PTHR42837">
    <property type="entry name" value="REGULATOR OF SIGMA-E PROTEASE RSEP"/>
    <property type="match status" value="1"/>
</dbReference>
<comment type="subcellular location">
    <subcellularLocation>
        <location evidence="2">Membrane</location>
        <topology evidence="2">Multi-pass membrane protein</topology>
    </subcellularLocation>
</comment>
<reference evidence="14" key="1">
    <citation type="submission" date="2016-10" db="EMBL/GenBank/DDBJ databases">
        <authorList>
            <person name="Varghese N."/>
            <person name="Submissions S."/>
        </authorList>
    </citation>
    <scope>NUCLEOTIDE SEQUENCE [LARGE SCALE GENOMIC DNA]</scope>
    <source>
        <strain evidence="14">XJ109</strain>
    </source>
</reference>
<dbReference type="InterPro" id="IPR004387">
    <property type="entry name" value="Pept_M50_Zn"/>
</dbReference>
<feature type="transmembrane region" description="Helical" evidence="11">
    <location>
        <begin position="101"/>
        <end position="122"/>
    </location>
</feature>
<dbReference type="InterPro" id="IPR008915">
    <property type="entry name" value="Peptidase_M50"/>
</dbReference>
<evidence type="ECO:0000256" key="4">
    <source>
        <dbReference type="ARBA" id="ARBA00022670"/>
    </source>
</evidence>
<dbReference type="EC" id="3.4.24.-" evidence="11"/>
<dbReference type="CDD" id="cd06163">
    <property type="entry name" value="S2P-M50_PDZ_RseP-like"/>
    <property type="match status" value="2"/>
</dbReference>
<dbReference type="Pfam" id="PF02163">
    <property type="entry name" value="Peptidase_M50"/>
    <property type="match status" value="1"/>
</dbReference>
<evidence type="ECO:0000256" key="9">
    <source>
        <dbReference type="ARBA" id="ARBA00023049"/>
    </source>
</evidence>
<proteinExistence type="inferred from homology"/>
<evidence type="ECO:0000256" key="8">
    <source>
        <dbReference type="ARBA" id="ARBA00022989"/>
    </source>
</evidence>
<dbReference type="STRING" id="684065.SAMN05421738_11360"/>
<evidence type="ECO:0000256" key="6">
    <source>
        <dbReference type="ARBA" id="ARBA00022801"/>
    </source>
</evidence>
<name>A0A1I4ZGI2_9FLAO</name>
<keyword evidence="10 11" id="KW-0472">Membrane</keyword>
<dbReference type="GO" id="GO:0004222">
    <property type="term" value="F:metalloendopeptidase activity"/>
    <property type="evidence" value="ECO:0007669"/>
    <property type="project" value="InterPro"/>
</dbReference>
<dbReference type="AlphaFoldDB" id="A0A1I4ZGI2"/>
<comment type="cofactor">
    <cofactor evidence="1 11">
        <name>Zn(2+)</name>
        <dbReference type="ChEBI" id="CHEBI:29105"/>
    </cofactor>
</comment>
<keyword evidence="14" id="KW-1185">Reference proteome</keyword>
<sequence>MLIQIATLMLSLMLLVMLHELGHYVTARWFGVRVERFFCFFDVKFAIWKKQIGDTVYGIGWLPLGGYVKLSGMIDESMDLDQMKQEPKPWEFRTKPAWQRLIIMLGGIIVNIVLAMIIYTVIFASQGENYVNVNKMQYGIEVDSAQTSLGLRNGDIPVGVNGIKYQSLQEINKEALLGGTSLEVKRDGKEVSLPINENFRTQILAYKSGFFKPQTTFVVDSVTENSSAQKAGLLKGDKIVAVDGFTTPLFSSFKSKIKEYKGKSTSLSVIRNGEPVELMATIDKDGTLGFRGDTSGYLSTLVEHKDYTIGESVAMGIVKPFDAIVTQVRGIGTLFKVKDGRKQVAGPIGMVKQMPTEWNWLFFWSFTAMISAWLAFINLLPIPGLDGGHAVFAIYEMVTGKKPSDKVLEKAQMVGVVIILGLMVFIFGNDIINMIFG</sequence>
<dbReference type="Gene3D" id="2.30.42.10">
    <property type="match status" value="1"/>
</dbReference>
<evidence type="ECO:0000256" key="10">
    <source>
        <dbReference type="ARBA" id="ARBA00023136"/>
    </source>
</evidence>
<dbReference type="Proteomes" id="UP000199149">
    <property type="component" value="Unassembled WGS sequence"/>
</dbReference>
<dbReference type="NCBIfam" id="TIGR00054">
    <property type="entry name" value="RIP metalloprotease RseP"/>
    <property type="match status" value="1"/>
</dbReference>
<keyword evidence="4 13" id="KW-0645">Protease</keyword>
<keyword evidence="5 11" id="KW-0812">Transmembrane</keyword>
<dbReference type="OrthoDB" id="9782003at2"/>
<feature type="domain" description="Peptidase M50" evidence="12">
    <location>
        <begin position="8"/>
        <end position="421"/>
    </location>
</feature>
<keyword evidence="8 11" id="KW-1133">Transmembrane helix</keyword>
<evidence type="ECO:0000256" key="5">
    <source>
        <dbReference type="ARBA" id="ARBA00022692"/>
    </source>
</evidence>
<dbReference type="SUPFAM" id="SSF50156">
    <property type="entry name" value="PDZ domain-like"/>
    <property type="match status" value="2"/>
</dbReference>
<organism evidence="13 14">
    <name type="scientific">Algoriella xinjiangensis</name>
    <dbReference type="NCBI Taxonomy" id="684065"/>
    <lineage>
        <taxon>Bacteria</taxon>
        <taxon>Pseudomonadati</taxon>
        <taxon>Bacteroidota</taxon>
        <taxon>Flavobacteriia</taxon>
        <taxon>Flavobacteriales</taxon>
        <taxon>Weeksellaceae</taxon>
        <taxon>Algoriella</taxon>
    </lineage>
</organism>
<keyword evidence="9 11" id="KW-0482">Metalloprotease</keyword>